<feature type="compositionally biased region" description="Basic and acidic residues" evidence="5">
    <location>
        <begin position="27"/>
        <end position="40"/>
    </location>
</feature>
<dbReference type="Proteomes" id="UP000749646">
    <property type="component" value="Unassembled WGS sequence"/>
</dbReference>
<accession>A0A9P6ISR5</accession>
<keyword evidence="8" id="KW-1185">Reference proteome</keyword>
<dbReference type="InterPro" id="IPR036259">
    <property type="entry name" value="MFS_trans_sf"/>
</dbReference>
<evidence type="ECO:0000256" key="1">
    <source>
        <dbReference type="ARBA" id="ARBA00004141"/>
    </source>
</evidence>
<evidence type="ECO:0000256" key="5">
    <source>
        <dbReference type="SAM" id="MobiDB-lite"/>
    </source>
</evidence>
<dbReference type="OrthoDB" id="3026777at2759"/>
<evidence type="ECO:0000313" key="7">
    <source>
        <dbReference type="EMBL" id="KAF9946307.1"/>
    </source>
</evidence>
<dbReference type="SUPFAM" id="SSF103473">
    <property type="entry name" value="MFS general substrate transporter"/>
    <property type="match status" value="1"/>
</dbReference>
<evidence type="ECO:0000256" key="3">
    <source>
        <dbReference type="ARBA" id="ARBA00022989"/>
    </source>
</evidence>
<evidence type="ECO:0000256" key="6">
    <source>
        <dbReference type="SAM" id="SignalP"/>
    </source>
</evidence>
<proteinExistence type="predicted"/>
<keyword evidence="6" id="KW-0732">Signal</keyword>
<organism evidence="7 8">
    <name type="scientific">Modicella reniformis</name>
    <dbReference type="NCBI Taxonomy" id="1440133"/>
    <lineage>
        <taxon>Eukaryota</taxon>
        <taxon>Fungi</taxon>
        <taxon>Fungi incertae sedis</taxon>
        <taxon>Mucoromycota</taxon>
        <taxon>Mortierellomycotina</taxon>
        <taxon>Mortierellomycetes</taxon>
        <taxon>Mortierellales</taxon>
        <taxon>Mortierellaceae</taxon>
        <taxon>Modicella</taxon>
    </lineage>
</organism>
<feature type="compositionally biased region" description="Low complexity" evidence="5">
    <location>
        <begin position="128"/>
        <end position="157"/>
    </location>
</feature>
<name>A0A9P6ISR5_9FUNG</name>
<feature type="compositionally biased region" description="Polar residues" evidence="5">
    <location>
        <begin position="112"/>
        <end position="127"/>
    </location>
</feature>
<dbReference type="PANTHER" id="PTHR23507">
    <property type="entry name" value="ZGC:174356"/>
    <property type="match status" value="1"/>
</dbReference>
<comment type="caution">
    <text evidence="7">The sequence shown here is derived from an EMBL/GenBank/DDBJ whole genome shotgun (WGS) entry which is preliminary data.</text>
</comment>
<feature type="signal peptide" evidence="6">
    <location>
        <begin position="1"/>
        <end position="20"/>
    </location>
</feature>
<evidence type="ECO:0000313" key="8">
    <source>
        <dbReference type="Proteomes" id="UP000749646"/>
    </source>
</evidence>
<feature type="non-terminal residue" evidence="7">
    <location>
        <position position="262"/>
    </location>
</feature>
<keyword evidence="2" id="KW-0812">Transmembrane</keyword>
<feature type="chain" id="PRO_5040173804" evidence="6">
    <location>
        <begin position="21"/>
        <end position="262"/>
    </location>
</feature>
<evidence type="ECO:0000256" key="4">
    <source>
        <dbReference type="ARBA" id="ARBA00023136"/>
    </source>
</evidence>
<reference evidence="7" key="1">
    <citation type="journal article" date="2020" name="Fungal Divers.">
        <title>Resolving the Mortierellaceae phylogeny through synthesis of multi-gene phylogenetics and phylogenomics.</title>
        <authorList>
            <person name="Vandepol N."/>
            <person name="Liber J."/>
            <person name="Desiro A."/>
            <person name="Na H."/>
            <person name="Kennedy M."/>
            <person name="Barry K."/>
            <person name="Grigoriev I.V."/>
            <person name="Miller A.N."/>
            <person name="O'Donnell K."/>
            <person name="Stajich J.E."/>
            <person name="Bonito G."/>
        </authorList>
    </citation>
    <scope>NUCLEOTIDE SEQUENCE</scope>
    <source>
        <strain evidence="7">MES-2147</strain>
    </source>
</reference>
<evidence type="ECO:0000256" key="2">
    <source>
        <dbReference type="ARBA" id="ARBA00022692"/>
    </source>
</evidence>
<comment type="subcellular location">
    <subcellularLocation>
        <location evidence="1">Membrane</location>
        <topology evidence="1">Multi-pass membrane protein</topology>
    </subcellularLocation>
</comment>
<feature type="region of interest" description="Disordered" evidence="5">
    <location>
        <begin position="27"/>
        <end position="63"/>
    </location>
</feature>
<keyword evidence="3" id="KW-1133">Transmembrane helix</keyword>
<dbReference type="GO" id="GO:0016020">
    <property type="term" value="C:membrane"/>
    <property type="evidence" value="ECO:0007669"/>
    <property type="project" value="UniProtKB-SubCell"/>
</dbReference>
<gene>
    <name evidence="7" type="ORF">BGZ65_009857</name>
</gene>
<dbReference type="AlphaFoldDB" id="A0A9P6ISR5"/>
<dbReference type="EMBL" id="JAAAHW010007791">
    <property type="protein sequence ID" value="KAF9946307.1"/>
    <property type="molecule type" value="Genomic_DNA"/>
</dbReference>
<dbReference type="Gene3D" id="1.20.1250.20">
    <property type="entry name" value="MFS general substrate transporter like domains"/>
    <property type="match status" value="1"/>
</dbReference>
<protein>
    <submittedName>
        <fullName evidence="7">Uncharacterized protein</fullName>
    </submittedName>
</protein>
<dbReference type="GO" id="GO:0022857">
    <property type="term" value="F:transmembrane transporter activity"/>
    <property type="evidence" value="ECO:0007669"/>
    <property type="project" value="TreeGrafter"/>
</dbReference>
<sequence>MGSTIRFTSLLVVLPILVHLYHKRTKKQEQQQKESQEQQHKGSMALSSAQYKNNDSKPERRGNGLLARHPEQVLVGIDGPYVASSVEYLDEAVLNLSDDEESFEERRRRQSNADSTPTWASERTQLPSSSSHTTLGGSSKVASAAPSPPSTRSTSQTKGKSTADLKLDTWIIRLGYTILSVTYIGYGLAAREWQFYISAALHAVGIIAEPSMKSLLTSLVEPSQYGTALGAIQVVDSISGSFSPMVVSWIYAATVKSRPDFV</sequence>
<dbReference type="PANTHER" id="PTHR23507:SF1">
    <property type="entry name" value="FI18259P1-RELATED"/>
    <property type="match status" value="1"/>
</dbReference>
<keyword evidence="4" id="KW-0472">Membrane</keyword>
<feature type="region of interest" description="Disordered" evidence="5">
    <location>
        <begin position="100"/>
        <end position="159"/>
    </location>
</feature>